<evidence type="ECO:0000256" key="7">
    <source>
        <dbReference type="RuleBase" id="RU000461"/>
    </source>
</evidence>
<dbReference type="PROSITE" id="PS00086">
    <property type="entry name" value="CYTOCHROME_P450"/>
    <property type="match status" value="1"/>
</dbReference>
<evidence type="ECO:0000256" key="5">
    <source>
        <dbReference type="ARBA" id="ARBA00023004"/>
    </source>
</evidence>
<reference evidence="8" key="1">
    <citation type="submission" date="2020-11" db="EMBL/GenBank/DDBJ databases">
        <title>Sequencing the genomes of 1000 actinobacteria strains.</title>
        <authorList>
            <person name="Klenk H.-P."/>
        </authorList>
    </citation>
    <scope>NUCLEOTIDE SEQUENCE</scope>
    <source>
        <strain evidence="8">DSM 45356</strain>
    </source>
</reference>
<keyword evidence="2 7" id="KW-0349">Heme</keyword>
<sequence>MTDTINLLPTARTSPLDPPPEVLALHAAEGPVSRLDFPNGKRGWLVTGFDEVRAALIDPRLSARGRLELNPIRKLEVPPEELENINRPNLLNTDPPDHTRLRRMLTGLFTVRRMRALSPRIEEIVADHLDAMATADGPVDLVSALALPVPSLVICELLGVPYDDRTHFQGLTATLLRNDSTSEEVVAAGAGLREYMMGLVKAKRANPDDGLLSELIQAEDTLTDIEAAGTGLLLLIAGHETTANMIGLGTFTLLSQPERWAELRDRPELIDHAVEELLRYLTIVHFGLPRTAAAPLTIGDQAIAAGDPVLLHLSAANRDPAQFDGPEFLDFHRESVRHIAFGYGVHQCLGQQLARNEMIVVFRRLIERFPELRLAVPAEEVPMRSDMAIYGVHRLPVLVG</sequence>
<dbReference type="PANTHER" id="PTHR46696:SF1">
    <property type="entry name" value="CYTOCHROME P450 YJIB-RELATED"/>
    <property type="match status" value="1"/>
</dbReference>
<keyword evidence="6 7" id="KW-0503">Monooxygenase</keyword>
<proteinExistence type="inferred from homology"/>
<dbReference type="GO" id="GO:0005506">
    <property type="term" value="F:iron ion binding"/>
    <property type="evidence" value="ECO:0007669"/>
    <property type="project" value="InterPro"/>
</dbReference>
<dbReference type="GO" id="GO:0016705">
    <property type="term" value="F:oxidoreductase activity, acting on paired donors, with incorporation or reduction of molecular oxygen"/>
    <property type="evidence" value="ECO:0007669"/>
    <property type="project" value="InterPro"/>
</dbReference>
<dbReference type="InterPro" id="IPR002397">
    <property type="entry name" value="Cyt_P450_B"/>
</dbReference>
<dbReference type="InterPro" id="IPR017972">
    <property type="entry name" value="Cyt_P450_CS"/>
</dbReference>
<evidence type="ECO:0000256" key="3">
    <source>
        <dbReference type="ARBA" id="ARBA00022723"/>
    </source>
</evidence>
<dbReference type="PRINTS" id="PR00385">
    <property type="entry name" value="P450"/>
</dbReference>
<keyword evidence="9" id="KW-1185">Reference proteome</keyword>
<dbReference type="GO" id="GO:0020037">
    <property type="term" value="F:heme binding"/>
    <property type="evidence" value="ECO:0007669"/>
    <property type="project" value="InterPro"/>
</dbReference>
<evidence type="ECO:0000313" key="9">
    <source>
        <dbReference type="Proteomes" id="UP000622552"/>
    </source>
</evidence>
<name>A0A8J7GIC1_9ACTN</name>
<evidence type="ECO:0000256" key="6">
    <source>
        <dbReference type="ARBA" id="ARBA00023033"/>
    </source>
</evidence>
<evidence type="ECO:0000256" key="1">
    <source>
        <dbReference type="ARBA" id="ARBA00010617"/>
    </source>
</evidence>
<dbReference type="EMBL" id="JADOUF010000001">
    <property type="protein sequence ID" value="MBG6136958.1"/>
    <property type="molecule type" value="Genomic_DNA"/>
</dbReference>
<dbReference type="Pfam" id="PF00067">
    <property type="entry name" value="p450"/>
    <property type="match status" value="1"/>
</dbReference>
<comment type="caution">
    <text evidence="8">The sequence shown here is derived from an EMBL/GenBank/DDBJ whole genome shotgun (WGS) entry which is preliminary data.</text>
</comment>
<dbReference type="PANTHER" id="PTHR46696">
    <property type="entry name" value="P450, PUTATIVE (EUROFUNG)-RELATED"/>
    <property type="match status" value="1"/>
</dbReference>
<dbReference type="Gene3D" id="1.10.630.10">
    <property type="entry name" value="Cytochrome P450"/>
    <property type="match status" value="1"/>
</dbReference>
<dbReference type="CDD" id="cd11030">
    <property type="entry name" value="CYP105-like"/>
    <property type="match status" value="1"/>
</dbReference>
<keyword evidence="5 7" id="KW-0408">Iron</keyword>
<dbReference type="GO" id="GO:0004497">
    <property type="term" value="F:monooxygenase activity"/>
    <property type="evidence" value="ECO:0007669"/>
    <property type="project" value="UniProtKB-KW"/>
</dbReference>
<dbReference type="InterPro" id="IPR001128">
    <property type="entry name" value="Cyt_P450"/>
</dbReference>
<dbReference type="GO" id="GO:0017000">
    <property type="term" value="P:antibiotic biosynthetic process"/>
    <property type="evidence" value="ECO:0007669"/>
    <property type="project" value="UniProtKB-ARBA"/>
</dbReference>
<dbReference type="InterPro" id="IPR036396">
    <property type="entry name" value="Cyt_P450_sf"/>
</dbReference>
<dbReference type="AlphaFoldDB" id="A0A8J7GIC1"/>
<evidence type="ECO:0000256" key="2">
    <source>
        <dbReference type="ARBA" id="ARBA00022617"/>
    </source>
</evidence>
<protein>
    <submittedName>
        <fullName evidence="8">Cytochrome P450</fullName>
    </submittedName>
</protein>
<dbReference type="RefSeq" id="WP_197003872.1">
    <property type="nucleotide sequence ID" value="NZ_BONS01000022.1"/>
</dbReference>
<organism evidence="8 9">
    <name type="scientific">Longispora fulva</name>
    <dbReference type="NCBI Taxonomy" id="619741"/>
    <lineage>
        <taxon>Bacteria</taxon>
        <taxon>Bacillati</taxon>
        <taxon>Actinomycetota</taxon>
        <taxon>Actinomycetes</taxon>
        <taxon>Micromonosporales</taxon>
        <taxon>Micromonosporaceae</taxon>
        <taxon>Longispora</taxon>
    </lineage>
</organism>
<gene>
    <name evidence="8" type="ORF">IW245_003152</name>
</gene>
<dbReference type="SUPFAM" id="SSF48264">
    <property type="entry name" value="Cytochrome P450"/>
    <property type="match status" value="1"/>
</dbReference>
<evidence type="ECO:0000256" key="4">
    <source>
        <dbReference type="ARBA" id="ARBA00023002"/>
    </source>
</evidence>
<dbReference type="FunFam" id="1.10.630.10:FF:000018">
    <property type="entry name" value="Cytochrome P450 monooxygenase"/>
    <property type="match status" value="1"/>
</dbReference>
<evidence type="ECO:0000313" key="8">
    <source>
        <dbReference type="EMBL" id="MBG6136958.1"/>
    </source>
</evidence>
<keyword evidence="4 7" id="KW-0560">Oxidoreductase</keyword>
<dbReference type="PRINTS" id="PR00359">
    <property type="entry name" value="BP450"/>
</dbReference>
<dbReference type="Proteomes" id="UP000622552">
    <property type="component" value="Unassembled WGS sequence"/>
</dbReference>
<keyword evidence="3 7" id="KW-0479">Metal-binding</keyword>
<comment type="similarity">
    <text evidence="1 7">Belongs to the cytochrome P450 family.</text>
</comment>
<accession>A0A8J7GIC1</accession>